<reference evidence="2" key="1">
    <citation type="journal article" date="2022" name="bioRxiv">
        <title>Sequencing and chromosome-scale assembly of the giantPleurodeles waltlgenome.</title>
        <authorList>
            <person name="Brown T."/>
            <person name="Elewa A."/>
            <person name="Iarovenko S."/>
            <person name="Subramanian E."/>
            <person name="Araus A.J."/>
            <person name="Petzold A."/>
            <person name="Susuki M."/>
            <person name="Suzuki K.-i.T."/>
            <person name="Hayashi T."/>
            <person name="Toyoda A."/>
            <person name="Oliveira C."/>
            <person name="Osipova E."/>
            <person name="Leigh N.D."/>
            <person name="Simon A."/>
            <person name="Yun M.H."/>
        </authorList>
    </citation>
    <scope>NUCLEOTIDE SEQUENCE</scope>
    <source>
        <strain evidence="2">20211129_DDA</strain>
        <tissue evidence="2">Liver</tissue>
    </source>
</reference>
<gene>
    <name evidence="2" type="ORF">NDU88_000350</name>
</gene>
<evidence type="ECO:0000256" key="1">
    <source>
        <dbReference type="SAM" id="MobiDB-lite"/>
    </source>
</evidence>
<name>A0AAV7UT34_PLEWA</name>
<comment type="caution">
    <text evidence="2">The sequence shown here is derived from an EMBL/GenBank/DDBJ whole genome shotgun (WGS) entry which is preliminary data.</text>
</comment>
<dbReference type="EMBL" id="JANPWB010000004">
    <property type="protein sequence ID" value="KAJ1191033.1"/>
    <property type="molecule type" value="Genomic_DNA"/>
</dbReference>
<dbReference type="AlphaFoldDB" id="A0AAV7UT34"/>
<sequence length="66" mass="7309">MIPGAECRSNVPWENGTEDIGNPDDQIPVSLPAQQTEEDLITIPGNPYIWVPEGIEREDGLRAHAR</sequence>
<dbReference type="Proteomes" id="UP001066276">
    <property type="component" value="Chromosome 2_2"/>
</dbReference>
<feature type="region of interest" description="Disordered" evidence="1">
    <location>
        <begin position="1"/>
        <end position="25"/>
    </location>
</feature>
<evidence type="ECO:0000313" key="2">
    <source>
        <dbReference type="EMBL" id="KAJ1191033.1"/>
    </source>
</evidence>
<proteinExistence type="predicted"/>
<evidence type="ECO:0000313" key="3">
    <source>
        <dbReference type="Proteomes" id="UP001066276"/>
    </source>
</evidence>
<protein>
    <submittedName>
        <fullName evidence="2">Uncharacterized protein</fullName>
    </submittedName>
</protein>
<organism evidence="2 3">
    <name type="scientific">Pleurodeles waltl</name>
    <name type="common">Iberian ribbed newt</name>
    <dbReference type="NCBI Taxonomy" id="8319"/>
    <lineage>
        <taxon>Eukaryota</taxon>
        <taxon>Metazoa</taxon>
        <taxon>Chordata</taxon>
        <taxon>Craniata</taxon>
        <taxon>Vertebrata</taxon>
        <taxon>Euteleostomi</taxon>
        <taxon>Amphibia</taxon>
        <taxon>Batrachia</taxon>
        <taxon>Caudata</taxon>
        <taxon>Salamandroidea</taxon>
        <taxon>Salamandridae</taxon>
        <taxon>Pleurodelinae</taxon>
        <taxon>Pleurodeles</taxon>
    </lineage>
</organism>
<keyword evidence="3" id="KW-1185">Reference proteome</keyword>
<accession>A0AAV7UT34</accession>